<dbReference type="InParanoid" id="G0NSV5"/>
<dbReference type="HOGENOM" id="CLU_1140367_0_0_1"/>
<reference evidence="2" key="1">
    <citation type="submission" date="2011-07" db="EMBL/GenBank/DDBJ databases">
        <authorList>
            <consortium name="Caenorhabditis brenneri Sequencing and Analysis Consortium"/>
            <person name="Wilson R.K."/>
        </authorList>
    </citation>
    <scope>NUCLEOTIDE SEQUENCE [LARGE SCALE GENOMIC DNA]</scope>
    <source>
        <strain evidence="2">PB2801</strain>
    </source>
</reference>
<dbReference type="eggNOG" id="ENOG502TCIT">
    <property type="taxonomic scope" value="Eukaryota"/>
</dbReference>
<evidence type="ECO:0000313" key="2">
    <source>
        <dbReference type="Proteomes" id="UP000008068"/>
    </source>
</evidence>
<name>G0NSV5_CAEBE</name>
<dbReference type="OrthoDB" id="5872016at2759"/>
<feature type="non-terminal residue" evidence="1">
    <location>
        <position position="244"/>
    </location>
</feature>
<evidence type="ECO:0000313" key="1">
    <source>
        <dbReference type="EMBL" id="EGT36939.1"/>
    </source>
</evidence>
<keyword evidence="2" id="KW-1185">Reference proteome</keyword>
<dbReference type="AlphaFoldDB" id="G0NSV5"/>
<proteinExistence type="predicted"/>
<sequence length="244" mass="28162">MRTCLSILLSYAMALTIGLRDYLKTTRVGKCFLSVFGYFYVRWRVMRSTSPELEGEFDSHDSSYYESQRTRQKPTCIEIYRQFMDYGSTDDTIPGHIFLSNSASYQNPSSSQKFVQNSYEFYQNMPSRSVEFVTYPEVNDDSLDKVAKWVESESFNLRTESMSSDLASTVLQEQSDSSLSSDYRTVSISSPVAKEISERFSTKYWNVESHNDDGAIGARDNYHNRYFGKAGYYLTRNAIQNHCN</sequence>
<dbReference type="FunCoup" id="G0NSV5">
    <property type="interactions" value="371"/>
</dbReference>
<organism evidence="2">
    <name type="scientific">Caenorhabditis brenneri</name>
    <name type="common">Nematode worm</name>
    <dbReference type="NCBI Taxonomy" id="135651"/>
    <lineage>
        <taxon>Eukaryota</taxon>
        <taxon>Metazoa</taxon>
        <taxon>Ecdysozoa</taxon>
        <taxon>Nematoda</taxon>
        <taxon>Chromadorea</taxon>
        <taxon>Rhabditida</taxon>
        <taxon>Rhabditina</taxon>
        <taxon>Rhabditomorpha</taxon>
        <taxon>Rhabditoidea</taxon>
        <taxon>Rhabditidae</taxon>
        <taxon>Peloderinae</taxon>
        <taxon>Caenorhabditis</taxon>
    </lineage>
</organism>
<accession>G0NSV5</accession>
<protein>
    <submittedName>
        <fullName evidence="1">Uncharacterized protein</fullName>
    </submittedName>
</protein>
<dbReference type="Proteomes" id="UP000008068">
    <property type="component" value="Unassembled WGS sequence"/>
</dbReference>
<dbReference type="EMBL" id="GL379940">
    <property type="protein sequence ID" value="EGT36939.1"/>
    <property type="molecule type" value="Genomic_DNA"/>
</dbReference>
<gene>
    <name evidence="1" type="ORF">CAEBREN_31658</name>
</gene>